<dbReference type="GO" id="GO:0005783">
    <property type="term" value="C:endoplasmic reticulum"/>
    <property type="evidence" value="ECO:0007669"/>
    <property type="project" value="UniProtKB-SubCell"/>
</dbReference>
<dbReference type="Gene3D" id="3.30.1380.20">
    <property type="entry name" value="Trafficking protein particle complex subunit 3"/>
    <property type="match status" value="1"/>
</dbReference>
<feature type="compositionally biased region" description="Basic residues" evidence="9">
    <location>
        <begin position="29"/>
        <end position="39"/>
    </location>
</feature>
<feature type="transmembrane region" description="Helical" evidence="10">
    <location>
        <begin position="196"/>
        <end position="218"/>
    </location>
</feature>
<dbReference type="EMBL" id="LHPG02000023">
    <property type="protein sequence ID" value="PRW20588.1"/>
    <property type="molecule type" value="Genomic_DNA"/>
</dbReference>
<feature type="transmembrane region" description="Helical" evidence="10">
    <location>
        <begin position="309"/>
        <end position="326"/>
    </location>
</feature>
<gene>
    <name evidence="12" type="ORF">C2E21_8944</name>
</gene>
<comment type="similarity">
    <text evidence="4">Belongs to the drug/metabolite transporter (DMT) superfamily. Plant drug/metabolite exporter (P-DME) (TC 2.A.7.4) family.</text>
</comment>
<dbReference type="InterPro" id="IPR024096">
    <property type="entry name" value="NO_sig/Golgi_transp_ligand-bd"/>
</dbReference>
<evidence type="ECO:0000259" key="11">
    <source>
        <dbReference type="Pfam" id="PF00892"/>
    </source>
</evidence>
<evidence type="ECO:0000256" key="8">
    <source>
        <dbReference type="ARBA" id="ARBA00023034"/>
    </source>
</evidence>
<keyword evidence="10" id="KW-1133">Transmembrane helix</keyword>
<protein>
    <submittedName>
        <fullName evidence="12">Trafficking particle complex subunit 3</fullName>
    </submittedName>
</protein>
<feature type="transmembrane region" description="Helical" evidence="10">
    <location>
        <begin position="281"/>
        <end position="297"/>
    </location>
</feature>
<dbReference type="SUPFAM" id="SSF111126">
    <property type="entry name" value="Ligand-binding domain in the NO signalling and Golgi transport"/>
    <property type="match status" value="1"/>
</dbReference>
<feature type="domain" description="EamA" evidence="11">
    <location>
        <begin position="171"/>
        <end position="296"/>
    </location>
</feature>
<reference evidence="12 13" key="1">
    <citation type="journal article" date="2018" name="Plant J.">
        <title>Genome sequences of Chlorella sorokiniana UTEX 1602 and Micractinium conductrix SAG 241.80: implications to maltose excretion by a green alga.</title>
        <authorList>
            <person name="Arriola M.B."/>
            <person name="Velmurugan N."/>
            <person name="Zhang Y."/>
            <person name="Plunkett M.H."/>
            <person name="Hondzo H."/>
            <person name="Barney B.M."/>
        </authorList>
    </citation>
    <scope>NUCLEOTIDE SEQUENCE [LARGE SCALE GENOMIC DNA]</scope>
    <source>
        <strain evidence="13">UTEX 1602</strain>
    </source>
</reference>
<evidence type="ECO:0000256" key="9">
    <source>
        <dbReference type="SAM" id="MobiDB-lite"/>
    </source>
</evidence>
<keyword evidence="7" id="KW-0931">ER-Golgi transport</keyword>
<proteinExistence type="inferred from homology"/>
<evidence type="ECO:0000256" key="3">
    <source>
        <dbReference type="ARBA" id="ARBA00006218"/>
    </source>
</evidence>
<dbReference type="Proteomes" id="UP000239899">
    <property type="component" value="Unassembled WGS sequence"/>
</dbReference>
<dbReference type="InterPro" id="IPR007194">
    <property type="entry name" value="TRAPP_component"/>
</dbReference>
<feature type="domain" description="EamA" evidence="11">
    <location>
        <begin position="384"/>
        <end position="455"/>
    </location>
</feature>
<accession>A0A2P6TD65</accession>
<feature type="transmembrane region" description="Helical" evidence="10">
    <location>
        <begin position="338"/>
        <end position="358"/>
    </location>
</feature>
<dbReference type="GO" id="GO:0016020">
    <property type="term" value="C:membrane"/>
    <property type="evidence" value="ECO:0007669"/>
    <property type="project" value="InterPro"/>
</dbReference>
<keyword evidence="6" id="KW-0256">Endoplasmic reticulum</keyword>
<keyword evidence="10" id="KW-0812">Transmembrane</keyword>
<keyword evidence="5" id="KW-0813">Transport</keyword>
<keyword evidence="13" id="KW-1185">Reference proteome</keyword>
<dbReference type="InterPro" id="IPR037185">
    <property type="entry name" value="EmrE-like"/>
</dbReference>
<name>A0A2P6TD65_CHLSO</name>
<evidence type="ECO:0000256" key="6">
    <source>
        <dbReference type="ARBA" id="ARBA00022824"/>
    </source>
</evidence>
<dbReference type="AlphaFoldDB" id="A0A2P6TD65"/>
<dbReference type="GO" id="GO:0016236">
    <property type="term" value="P:macroautophagy"/>
    <property type="evidence" value="ECO:0007669"/>
    <property type="project" value="UniProtKB-ARBA"/>
</dbReference>
<sequence>MRLAAAAWAPARPVAALARPICSSASSGGRRRQLPKQKRNAVAPSGRSSAPESVYDSAAALERLYLSAAAEVDAAARPPLAPAPAAAAGTQQRPAAEQQHGDHPPGSPTHHRRKQLEVCGHSGAGLHVCVEHTIDDETGAEVAAEPAVPLSGPAALLAQLLDKIPLSKRTRGIIMLNLLVLLVATNWVVVKDVGGSFDAFGFAFLRFAVAAAAFSPFLKAASGDSRILKAGIEIGAWTAMGYIFQSAGLLTTDASRASFLSTFTVLVVPLLAGLSGKGVSLVTWASCVAALVGVGLLEQGGAPPGVGDVWSMLSAVAFGLQVFRTEHHARILGNGNNLSLMAVVLATTMAVSGVAAAATHPGALVDWFQNPAGLEQIFASGQFPWQQVLYCGLLTTDLALLMEVLALQDVSSVEAAIIYTLEPVLGAAFAWVMLGERLGPKGFAGAAIILASSLVTQVLGGEPKSEEGEEEAAAAGETLQLAPQLVKNGKQKRDMETINAEIFTLTYGSMVRQLIADYEDVEEVNKQLDKMGYSIGQRLIDEFLAKSKTQRCADFRDAAEKIAKVGFRMFLNVTAAVTNWNAEGTECSLILEDNPLADFVELPEQLAGLKYSNLLCGVIRGALEMVNMEVECSFVRDVLQGDDAYEMRLKLLSSSTEAYPFKDE</sequence>
<dbReference type="GO" id="GO:0048193">
    <property type="term" value="P:Golgi vesicle transport"/>
    <property type="evidence" value="ECO:0007669"/>
    <property type="project" value="InterPro"/>
</dbReference>
<comment type="subcellular location">
    <subcellularLocation>
        <location evidence="2">Endoplasmic reticulum</location>
    </subcellularLocation>
    <subcellularLocation>
        <location evidence="1">Golgi apparatus</location>
        <location evidence="1">cis-Golgi network</location>
    </subcellularLocation>
</comment>
<evidence type="ECO:0000313" key="12">
    <source>
        <dbReference type="EMBL" id="PRW20588.1"/>
    </source>
</evidence>
<keyword evidence="10" id="KW-0472">Membrane</keyword>
<feature type="transmembrane region" description="Helical" evidence="10">
    <location>
        <begin position="257"/>
        <end position="274"/>
    </location>
</feature>
<dbReference type="InterPro" id="IPR016721">
    <property type="entry name" value="Bet3"/>
</dbReference>
<dbReference type="GO" id="GO:0030008">
    <property type="term" value="C:TRAPP complex"/>
    <property type="evidence" value="ECO:0007669"/>
    <property type="project" value="InterPro"/>
</dbReference>
<dbReference type="FunFam" id="3.30.1380.20:FF:000001">
    <property type="entry name" value="Trafficking protein particle complex subunit BET3"/>
    <property type="match status" value="1"/>
</dbReference>
<comment type="caution">
    <text evidence="12">The sequence shown here is derived from an EMBL/GenBank/DDBJ whole genome shotgun (WGS) entry which is preliminary data.</text>
</comment>
<dbReference type="GO" id="GO:0005794">
    <property type="term" value="C:Golgi apparatus"/>
    <property type="evidence" value="ECO:0007669"/>
    <property type="project" value="UniProtKB-SubCell"/>
</dbReference>
<organism evidence="12 13">
    <name type="scientific">Chlorella sorokiniana</name>
    <name type="common">Freshwater green alga</name>
    <dbReference type="NCBI Taxonomy" id="3076"/>
    <lineage>
        <taxon>Eukaryota</taxon>
        <taxon>Viridiplantae</taxon>
        <taxon>Chlorophyta</taxon>
        <taxon>core chlorophytes</taxon>
        <taxon>Trebouxiophyceae</taxon>
        <taxon>Chlorellales</taxon>
        <taxon>Chlorellaceae</taxon>
        <taxon>Chlorella clade</taxon>
        <taxon>Chlorella</taxon>
    </lineage>
</organism>
<evidence type="ECO:0000256" key="10">
    <source>
        <dbReference type="SAM" id="Phobius"/>
    </source>
</evidence>
<feature type="region of interest" description="Disordered" evidence="9">
    <location>
        <begin position="24"/>
        <end position="54"/>
    </location>
</feature>
<feature type="transmembrane region" description="Helical" evidence="10">
    <location>
        <begin position="230"/>
        <end position="251"/>
    </location>
</feature>
<feature type="region of interest" description="Disordered" evidence="9">
    <location>
        <begin position="81"/>
        <end position="112"/>
    </location>
</feature>
<feature type="compositionally biased region" description="Low complexity" evidence="9">
    <location>
        <begin position="81"/>
        <end position="96"/>
    </location>
</feature>
<evidence type="ECO:0000256" key="2">
    <source>
        <dbReference type="ARBA" id="ARBA00004240"/>
    </source>
</evidence>
<dbReference type="OrthoDB" id="10262857at2759"/>
<evidence type="ECO:0000256" key="1">
    <source>
        <dbReference type="ARBA" id="ARBA00004222"/>
    </source>
</evidence>
<keyword evidence="8" id="KW-0333">Golgi apparatus</keyword>
<comment type="similarity">
    <text evidence="3">Belongs to the TRAPP small subunits family. BET3 subfamily.</text>
</comment>
<dbReference type="STRING" id="3076.A0A2P6TD65"/>
<dbReference type="Pfam" id="PF04051">
    <property type="entry name" value="TRAPP"/>
    <property type="match status" value="1"/>
</dbReference>
<evidence type="ECO:0000256" key="7">
    <source>
        <dbReference type="ARBA" id="ARBA00022892"/>
    </source>
</evidence>
<dbReference type="SUPFAM" id="SSF103481">
    <property type="entry name" value="Multidrug resistance efflux transporter EmrE"/>
    <property type="match status" value="1"/>
</dbReference>
<evidence type="ECO:0000313" key="13">
    <source>
        <dbReference type="Proteomes" id="UP000239899"/>
    </source>
</evidence>
<dbReference type="CDD" id="cd14942">
    <property type="entry name" value="TRAPPC3_bet3"/>
    <property type="match status" value="1"/>
</dbReference>
<dbReference type="Pfam" id="PF00892">
    <property type="entry name" value="EamA"/>
    <property type="match status" value="2"/>
</dbReference>
<evidence type="ECO:0000256" key="5">
    <source>
        <dbReference type="ARBA" id="ARBA00022448"/>
    </source>
</evidence>
<evidence type="ECO:0000256" key="4">
    <source>
        <dbReference type="ARBA" id="ARBA00007635"/>
    </source>
</evidence>
<dbReference type="InterPro" id="IPR000620">
    <property type="entry name" value="EamA_dom"/>
</dbReference>
<feature type="transmembrane region" description="Helical" evidence="10">
    <location>
        <begin position="173"/>
        <end position="190"/>
    </location>
</feature>
<dbReference type="PANTHER" id="PTHR13048">
    <property type="entry name" value="TRAFFICKING PROTEIN PARTICLE COMPLEX SUBUNIT 3"/>
    <property type="match status" value="1"/>
</dbReference>